<reference evidence="4" key="1">
    <citation type="journal article" date="2019" name="Int. J. Syst. Evol. Microbiol.">
        <title>The Global Catalogue of Microorganisms (GCM) 10K type strain sequencing project: providing services to taxonomists for standard genome sequencing and annotation.</title>
        <authorList>
            <consortium name="The Broad Institute Genomics Platform"/>
            <consortium name="The Broad Institute Genome Sequencing Center for Infectious Disease"/>
            <person name="Wu L."/>
            <person name="Ma J."/>
        </authorList>
    </citation>
    <scope>NUCLEOTIDE SEQUENCE [LARGE SCALE GENOMIC DNA]</scope>
    <source>
        <strain evidence="4">JCM 17106</strain>
    </source>
</reference>
<name>A0ABP7XHH7_9FLAO</name>
<evidence type="ECO:0000259" key="1">
    <source>
        <dbReference type="Pfam" id="PF00723"/>
    </source>
</evidence>
<keyword evidence="3" id="KW-0378">Hydrolase</keyword>
<gene>
    <name evidence="3" type="ORF">GCM10022393_15370</name>
</gene>
<dbReference type="Pfam" id="PF19291">
    <property type="entry name" value="TREH_N"/>
    <property type="match status" value="1"/>
</dbReference>
<sequence length="617" mass="71749">MENKIYSPIKDYGIIGNGKTTVLINKTGSIDFFCFPHFDSPSVFAKLLDRDAGGYFNTQPKGDDYQIHQNYIDQTNVLLTRFIATRAVVDIIDFMPFDDESEFPNEYIRIVKCIRGTIDFSFELIPKLNYGRSNHTISSDSKHEAIFNCDDTKIESLQVISNIEISDTKSNLITSFSLKEGKTAIFRIGEILDSKSDNSNNFIKSSRKKLRKTVKYWQHWIKKSTYQGNWKVEVDRSALLLKLLTSSEHGVSIAAPTFSLPETLGGDKNWDYRYAWVRDASFTMYAFIRLGFLEEASRFIIWIKNRLKQDLADGVELQIMYRTNGNRDLEESTLENFEGYKKSDPVRIGNEATNQLQLDIYGELLDTIYLFDKYGESISYEFWQLIQQLIEIVIGKWDQPDHGIWEVRETKRSYLYSRVMCWVAIDRAIRLALKHSFPFDRERWIPTRDQIFDDVYNNFWDKKLQSYVHFKNASSLDISLMIMPLVRMISPYDSRWSLTMEAIEKKLMTDVLIYRNMNDTNPKSDDNDEGTFLIGAFWYVECLSRAGQLEKASYYFQKIMNYSNHLGLFSEEIDADGSFLGNFPQAFSHLGLISAAFSLNRNQKDATFNVITTYDLF</sequence>
<dbReference type="Pfam" id="PF00723">
    <property type="entry name" value="Glyco_hydro_15"/>
    <property type="match status" value="1"/>
</dbReference>
<dbReference type="GO" id="GO:0016787">
    <property type="term" value="F:hydrolase activity"/>
    <property type="evidence" value="ECO:0007669"/>
    <property type="project" value="UniProtKB-KW"/>
</dbReference>
<dbReference type="PANTHER" id="PTHR31616">
    <property type="entry name" value="TREHALASE"/>
    <property type="match status" value="1"/>
</dbReference>
<dbReference type="InterPro" id="IPR008928">
    <property type="entry name" value="6-hairpin_glycosidase_sf"/>
</dbReference>
<protein>
    <submittedName>
        <fullName evidence="3">Glycoside hydrolase family 15 protein</fullName>
    </submittedName>
</protein>
<feature type="domain" description="Trehalase-like N-terminal" evidence="2">
    <location>
        <begin position="7"/>
        <end position="142"/>
    </location>
</feature>
<dbReference type="SUPFAM" id="SSF48208">
    <property type="entry name" value="Six-hairpin glycosidases"/>
    <property type="match status" value="1"/>
</dbReference>
<organism evidence="3 4">
    <name type="scientific">Aquimarina addita</name>
    <dbReference type="NCBI Taxonomy" id="870485"/>
    <lineage>
        <taxon>Bacteria</taxon>
        <taxon>Pseudomonadati</taxon>
        <taxon>Bacteroidota</taxon>
        <taxon>Flavobacteriia</taxon>
        <taxon>Flavobacteriales</taxon>
        <taxon>Flavobacteriaceae</taxon>
        <taxon>Aquimarina</taxon>
    </lineage>
</organism>
<dbReference type="Proteomes" id="UP001500459">
    <property type="component" value="Unassembled WGS sequence"/>
</dbReference>
<dbReference type="RefSeq" id="WP_344926172.1">
    <property type="nucleotide sequence ID" value="NZ_BAABCW010000004.1"/>
</dbReference>
<dbReference type="Gene3D" id="1.50.10.10">
    <property type="match status" value="1"/>
</dbReference>
<feature type="domain" description="GH15-like" evidence="1">
    <location>
        <begin position="237"/>
        <end position="596"/>
    </location>
</feature>
<proteinExistence type="predicted"/>
<dbReference type="InterPro" id="IPR045582">
    <property type="entry name" value="Trehalase-like_N"/>
</dbReference>
<dbReference type="InterPro" id="IPR011613">
    <property type="entry name" value="GH15-like"/>
</dbReference>
<accession>A0ABP7XHH7</accession>
<dbReference type="PANTHER" id="PTHR31616:SF0">
    <property type="entry name" value="GLUCAN 1,4-ALPHA-GLUCOSIDASE"/>
    <property type="match status" value="1"/>
</dbReference>
<dbReference type="EMBL" id="BAABCW010000004">
    <property type="protein sequence ID" value="GAA4115269.1"/>
    <property type="molecule type" value="Genomic_DNA"/>
</dbReference>
<keyword evidence="4" id="KW-1185">Reference proteome</keyword>
<dbReference type="InterPro" id="IPR012341">
    <property type="entry name" value="6hp_glycosidase-like_sf"/>
</dbReference>
<evidence type="ECO:0000259" key="2">
    <source>
        <dbReference type="Pfam" id="PF19291"/>
    </source>
</evidence>
<comment type="caution">
    <text evidence="3">The sequence shown here is derived from an EMBL/GenBank/DDBJ whole genome shotgun (WGS) entry which is preliminary data.</text>
</comment>
<evidence type="ECO:0000313" key="3">
    <source>
        <dbReference type="EMBL" id="GAA4115269.1"/>
    </source>
</evidence>
<evidence type="ECO:0000313" key="4">
    <source>
        <dbReference type="Proteomes" id="UP001500459"/>
    </source>
</evidence>